<evidence type="ECO:0000259" key="1">
    <source>
        <dbReference type="PROSITE" id="PS50225"/>
    </source>
</evidence>
<dbReference type="EMBL" id="BGPR01027987">
    <property type="protein sequence ID" value="GBN98883.1"/>
    <property type="molecule type" value="Genomic_DNA"/>
</dbReference>
<protein>
    <recommendedName>
        <fullName evidence="1">SOCS box domain-containing protein</fullName>
    </recommendedName>
</protein>
<comment type="caution">
    <text evidence="2">The sequence shown here is derived from an EMBL/GenBank/DDBJ whole genome shotgun (WGS) entry which is preliminary data.</text>
</comment>
<dbReference type="Pfam" id="PF07525">
    <property type="entry name" value="SOCS_box"/>
    <property type="match status" value="1"/>
</dbReference>
<dbReference type="GO" id="GO:0035556">
    <property type="term" value="P:intracellular signal transduction"/>
    <property type="evidence" value="ECO:0007669"/>
    <property type="project" value="InterPro"/>
</dbReference>
<dbReference type="InterPro" id="IPR036036">
    <property type="entry name" value="SOCS_box-like_dom_sf"/>
</dbReference>
<sequence>MLVVNPPGGIFTNPTLIELRRNIRTVEGLAHPNDDSPRKKMCFFAMLTHIAFIKKSESGIQALRLLWRSISFRFITLDDFEDIYLHILTEREIKDIYSFYTDIIGQDVPDCEPRKLKHKCRCIIRAALGASESLPEGISELGLPPDIQLYLKLQK</sequence>
<accession>A0A4Y2TGJ1</accession>
<keyword evidence="3" id="KW-1185">Reference proteome</keyword>
<dbReference type="InterPro" id="IPR001496">
    <property type="entry name" value="SOCS_box"/>
</dbReference>
<reference evidence="2 3" key="1">
    <citation type="journal article" date="2019" name="Sci. Rep.">
        <title>Orb-weaving spider Araneus ventricosus genome elucidates the spidroin gene catalogue.</title>
        <authorList>
            <person name="Kono N."/>
            <person name="Nakamura H."/>
            <person name="Ohtoshi R."/>
            <person name="Moran D.A.P."/>
            <person name="Shinohara A."/>
            <person name="Yoshida Y."/>
            <person name="Fujiwara M."/>
            <person name="Mori M."/>
            <person name="Tomita M."/>
            <person name="Arakawa K."/>
        </authorList>
    </citation>
    <scope>NUCLEOTIDE SEQUENCE [LARGE SCALE GENOMIC DNA]</scope>
</reference>
<feature type="domain" description="SOCS box" evidence="1">
    <location>
        <begin position="112"/>
        <end position="155"/>
    </location>
</feature>
<dbReference type="SMART" id="SM00969">
    <property type="entry name" value="SOCS_box"/>
    <property type="match status" value="1"/>
</dbReference>
<proteinExistence type="predicted"/>
<evidence type="ECO:0000313" key="2">
    <source>
        <dbReference type="EMBL" id="GBN98883.1"/>
    </source>
</evidence>
<dbReference type="Proteomes" id="UP000499080">
    <property type="component" value="Unassembled WGS sequence"/>
</dbReference>
<dbReference type="SUPFAM" id="SSF158235">
    <property type="entry name" value="SOCS box-like"/>
    <property type="match status" value="1"/>
</dbReference>
<dbReference type="AlphaFoldDB" id="A0A4Y2TGJ1"/>
<dbReference type="CDD" id="cd03716">
    <property type="entry name" value="SOCS_ASB_like"/>
    <property type="match status" value="1"/>
</dbReference>
<organism evidence="2 3">
    <name type="scientific">Araneus ventricosus</name>
    <name type="common">Orbweaver spider</name>
    <name type="synonym">Epeira ventricosa</name>
    <dbReference type="NCBI Taxonomy" id="182803"/>
    <lineage>
        <taxon>Eukaryota</taxon>
        <taxon>Metazoa</taxon>
        <taxon>Ecdysozoa</taxon>
        <taxon>Arthropoda</taxon>
        <taxon>Chelicerata</taxon>
        <taxon>Arachnida</taxon>
        <taxon>Araneae</taxon>
        <taxon>Araneomorphae</taxon>
        <taxon>Entelegynae</taxon>
        <taxon>Araneoidea</taxon>
        <taxon>Araneidae</taxon>
        <taxon>Araneus</taxon>
    </lineage>
</organism>
<evidence type="ECO:0000313" key="3">
    <source>
        <dbReference type="Proteomes" id="UP000499080"/>
    </source>
</evidence>
<name>A0A4Y2TGJ1_ARAVE</name>
<gene>
    <name evidence="2" type="ORF">AVEN_133863_1</name>
</gene>
<dbReference type="OrthoDB" id="6436962at2759"/>
<dbReference type="PROSITE" id="PS50225">
    <property type="entry name" value="SOCS"/>
    <property type="match status" value="1"/>
</dbReference>